<dbReference type="AlphaFoldDB" id="A0A0N4XLM4"/>
<dbReference type="EMBL" id="UYSL01005092">
    <property type="protein sequence ID" value="VDL67016.1"/>
    <property type="molecule type" value="Genomic_DNA"/>
</dbReference>
<keyword evidence="2" id="KW-1185">Reference proteome</keyword>
<dbReference type="WBParaSite" id="NBR_0000342601-mRNA-1">
    <property type="protein sequence ID" value="NBR_0000342601-mRNA-1"/>
    <property type="gene ID" value="NBR_0000342601"/>
</dbReference>
<reference evidence="1 2" key="2">
    <citation type="submission" date="2018-11" db="EMBL/GenBank/DDBJ databases">
        <authorList>
            <consortium name="Pathogen Informatics"/>
        </authorList>
    </citation>
    <scope>NUCLEOTIDE SEQUENCE [LARGE SCALE GENOMIC DNA]</scope>
</reference>
<evidence type="ECO:0000313" key="3">
    <source>
        <dbReference type="WBParaSite" id="NBR_0000342601-mRNA-1"/>
    </source>
</evidence>
<proteinExistence type="predicted"/>
<reference evidence="3" key="1">
    <citation type="submission" date="2017-02" db="UniProtKB">
        <authorList>
            <consortium name="WormBaseParasite"/>
        </authorList>
    </citation>
    <scope>IDENTIFICATION</scope>
</reference>
<dbReference type="Proteomes" id="UP000271162">
    <property type="component" value="Unassembled WGS sequence"/>
</dbReference>
<sequence length="56" mass="6361">MSSNFAENVCEEGMTHCFESYSDDLTEITASCQTPNTDFKLLDVCKVRFAFRQVNS</sequence>
<protein>
    <submittedName>
        <fullName evidence="1 3">Uncharacterized protein</fullName>
    </submittedName>
</protein>
<accession>A0A0N4XLM4</accession>
<evidence type="ECO:0000313" key="2">
    <source>
        <dbReference type="Proteomes" id="UP000271162"/>
    </source>
</evidence>
<evidence type="ECO:0000313" key="1">
    <source>
        <dbReference type="EMBL" id="VDL67016.1"/>
    </source>
</evidence>
<gene>
    <name evidence="1" type="ORF">NBR_LOCUS3427</name>
</gene>
<name>A0A0N4XLM4_NIPBR</name>
<organism evidence="3">
    <name type="scientific">Nippostrongylus brasiliensis</name>
    <name type="common">Rat hookworm</name>
    <dbReference type="NCBI Taxonomy" id="27835"/>
    <lineage>
        <taxon>Eukaryota</taxon>
        <taxon>Metazoa</taxon>
        <taxon>Ecdysozoa</taxon>
        <taxon>Nematoda</taxon>
        <taxon>Chromadorea</taxon>
        <taxon>Rhabditida</taxon>
        <taxon>Rhabditina</taxon>
        <taxon>Rhabditomorpha</taxon>
        <taxon>Strongyloidea</taxon>
        <taxon>Heligmosomidae</taxon>
        <taxon>Nippostrongylus</taxon>
    </lineage>
</organism>